<dbReference type="Pfam" id="PF16344">
    <property type="entry name" value="FecR_C"/>
    <property type="match status" value="1"/>
</dbReference>
<evidence type="ECO:0000313" key="4">
    <source>
        <dbReference type="EMBL" id="OOQ58663.1"/>
    </source>
</evidence>
<dbReference type="InterPro" id="IPR032508">
    <property type="entry name" value="FecR_C"/>
</dbReference>
<evidence type="ECO:0000313" key="5">
    <source>
        <dbReference type="Proteomes" id="UP000189739"/>
    </source>
</evidence>
<gene>
    <name evidence="4" type="ORF">BC343_08335</name>
</gene>
<dbReference type="RefSeq" id="WP_078349369.1">
    <property type="nucleotide sequence ID" value="NZ_MBTF01000023.1"/>
</dbReference>
<dbReference type="EMBL" id="MBTF01000023">
    <property type="protein sequence ID" value="OOQ58663.1"/>
    <property type="molecule type" value="Genomic_DNA"/>
</dbReference>
<dbReference type="PANTHER" id="PTHR30273:SF2">
    <property type="entry name" value="PROTEIN FECR"/>
    <property type="match status" value="1"/>
</dbReference>
<dbReference type="STRING" id="1792845.BC343_08335"/>
<dbReference type="Pfam" id="PF04773">
    <property type="entry name" value="FecR"/>
    <property type="match status" value="1"/>
</dbReference>
<feature type="domain" description="Protein FecR C-terminal" evidence="3">
    <location>
        <begin position="260"/>
        <end position="326"/>
    </location>
</feature>
<accession>A0A1S9PCG1</accession>
<dbReference type="PIRSF" id="PIRSF018266">
    <property type="entry name" value="FecR"/>
    <property type="match status" value="1"/>
</dbReference>
<comment type="caution">
    <text evidence="4">The sequence shown here is derived from an EMBL/GenBank/DDBJ whole genome shotgun (WGS) entry which is preliminary data.</text>
</comment>
<dbReference type="PANTHER" id="PTHR30273">
    <property type="entry name" value="PERIPLASMIC SIGNAL SENSOR AND SIGMA FACTOR ACTIVATOR FECR-RELATED"/>
    <property type="match status" value="1"/>
</dbReference>
<keyword evidence="5" id="KW-1185">Reference proteome</keyword>
<evidence type="ECO:0008006" key="6">
    <source>
        <dbReference type="Google" id="ProtNLM"/>
    </source>
</evidence>
<keyword evidence="1" id="KW-1133">Transmembrane helix</keyword>
<organism evidence="4 5">
    <name type="scientific">Mucilaginibacter pedocola</name>
    <dbReference type="NCBI Taxonomy" id="1792845"/>
    <lineage>
        <taxon>Bacteria</taxon>
        <taxon>Pseudomonadati</taxon>
        <taxon>Bacteroidota</taxon>
        <taxon>Sphingobacteriia</taxon>
        <taxon>Sphingobacteriales</taxon>
        <taxon>Sphingobacteriaceae</taxon>
        <taxon>Mucilaginibacter</taxon>
    </lineage>
</organism>
<dbReference type="OrthoDB" id="1452822at2"/>
<evidence type="ECO:0000259" key="2">
    <source>
        <dbReference type="Pfam" id="PF04773"/>
    </source>
</evidence>
<proteinExistence type="predicted"/>
<dbReference type="AlphaFoldDB" id="A0A1S9PCG1"/>
<name>A0A1S9PCG1_9SPHI</name>
<keyword evidence="1" id="KW-0812">Transmembrane</keyword>
<reference evidence="4 5" key="1">
    <citation type="submission" date="2016-07" db="EMBL/GenBank/DDBJ databases">
        <title>Genomic analysis of zinc-resistant bacterium Mucilaginibacter pedocola TBZ30.</title>
        <authorList>
            <person name="Huang J."/>
            <person name="Tang J."/>
        </authorList>
    </citation>
    <scope>NUCLEOTIDE SEQUENCE [LARGE SCALE GENOMIC DNA]</scope>
    <source>
        <strain evidence="4 5">TBZ30</strain>
    </source>
</reference>
<dbReference type="InterPro" id="IPR006860">
    <property type="entry name" value="FecR"/>
</dbReference>
<keyword evidence="1" id="KW-0472">Membrane</keyword>
<evidence type="ECO:0000256" key="1">
    <source>
        <dbReference type="SAM" id="Phobius"/>
    </source>
</evidence>
<protein>
    <recommendedName>
        <fullName evidence="6">FecR protein domain-containing protein</fullName>
    </recommendedName>
</protein>
<sequence length="328" mass="35668">MDSSNPHMNDDLLVKYLVGEATPQEAADIDAWLAADEANAVHYAQLKRIWDESLKLANTSTVDADAAYTRLQSCIKNMPEAEEAAIVPLASKKTNWLAIAAAVLVFVVAGYFGLNYLTGPPKNISIASNNGVLTDTLPDGSVITMNAMSRLSYPENFKGDTRQVKLQGEAFFNVKPDKTKPFIISVNDVTIRVVGTSFNIKSRNGKTEVIVATGIVNVAQNHKSINLNPGEKTEVGAGQGGLGKQNVKGKLYNYYATKELVCDQTPLDELVQALNAIYGSNIVIGNKAIAKLPITTVFKEQPLNQILTTVQETFRISVERQNGRIILK</sequence>
<feature type="transmembrane region" description="Helical" evidence="1">
    <location>
        <begin position="96"/>
        <end position="114"/>
    </location>
</feature>
<dbReference type="Proteomes" id="UP000189739">
    <property type="component" value="Unassembled WGS sequence"/>
</dbReference>
<dbReference type="InterPro" id="IPR012373">
    <property type="entry name" value="Ferrdict_sens_TM"/>
</dbReference>
<dbReference type="Gene3D" id="3.55.50.30">
    <property type="match status" value="1"/>
</dbReference>
<dbReference type="Gene3D" id="2.60.120.1440">
    <property type="match status" value="1"/>
</dbReference>
<evidence type="ECO:0000259" key="3">
    <source>
        <dbReference type="Pfam" id="PF16344"/>
    </source>
</evidence>
<dbReference type="GO" id="GO:0016989">
    <property type="term" value="F:sigma factor antagonist activity"/>
    <property type="evidence" value="ECO:0007669"/>
    <property type="project" value="TreeGrafter"/>
</dbReference>
<feature type="domain" description="FecR protein" evidence="2">
    <location>
        <begin position="135"/>
        <end position="216"/>
    </location>
</feature>